<dbReference type="InParanoid" id="A0A251UQ27"/>
<protein>
    <submittedName>
        <fullName evidence="2">Uncharacterized protein</fullName>
    </submittedName>
</protein>
<dbReference type="EMBL" id="CM007894">
    <property type="protein sequence ID" value="OTG24431.1"/>
    <property type="molecule type" value="Genomic_DNA"/>
</dbReference>
<evidence type="ECO:0000256" key="1">
    <source>
        <dbReference type="SAM" id="MobiDB-lite"/>
    </source>
</evidence>
<sequence length="60" mass="6541">MMWCRGDVGGDSHRRRRNIDDDAGNGGKSAKQGGRLGAVVVKSVEGSLKPRINLYKVDTR</sequence>
<accession>A0A251UQ27</accession>
<evidence type="ECO:0000313" key="3">
    <source>
        <dbReference type="Proteomes" id="UP000215914"/>
    </source>
</evidence>
<reference evidence="3" key="1">
    <citation type="journal article" date="2017" name="Nature">
        <title>The sunflower genome provides insights into oil metabolism, flowering and Asterid evolution.</title>
        <authorList>
            <person name="Badouin H."/>
            <person name="Gouzy J."/>
            <person name="Grassa C.J."/>
            <person name="Murat F."/>
            <person name="Staton S.E."/>
            <person name="Cottret L."/>
            <person name="Lelandais-Briere C."/>
            <person name="Owens G.L."/>
            <person name="Carrere S."/>
            <person name="Mayjonade B."/>
            <person name="Legrand L."/>
            <person name="Gill N."/>
            <person name="Kane N.C."/>
            <person name="Bowers J.E."/>
            <person name="Hubner S."/>
            <person name="Bellec A."/>
            <person name="Berard A."/>
            <person name="Berges H."/>
            <person name="Blanchet N."/>
            <person name="Boniface M.C."/>
            <person name="Brunel D."/>
            <person name="Catrice O."/>
            <person name="Chaidir N."/>
            <person name="Claudel C."/>
            <person name="Donnadieu C."/>
            <person name="Faraut T."/>
            <person name="Fievet G."/>
            <person name="Helmstetter N."/>
            <person name="King M."/>
            <person name="Knapp S.J."/>
            <person name="Lai Z."/>
            <person name="Le Paslier M.C."/>
            <person name="Lippi Y."/>
            <person name="Lorenzon L."/>
            <person name="Mandel J.R."/>
            <person name="Marage G."/>
            <person name="Marchand G."/>
            <person name="Marquand E."/>
            <person name="Bret-Mestries E."/>
            <person name="Morien E."/>
            <person name="Nambeesan S."/>
            <person name="Nguyen T."/>
            <person name="Pegot-Espagnet P."/>
            <person name="Pouilly N."/>
            <person name="Raftis F."/>
            <person name="Sallet E."/>
            <person name="Schiex T."/>
            <person name="Thomas J."/>
            <person name="Vandecasteele C."/>
            <person name="Vares D."/>
            <person name="Vear F."/>
            <person name="Vautrin S."/>
            <person name="Crespi M."/>
            <person name="Mangin B."/>
            <person name="Burke J.M."/>
            <person name="Salse J."/>
            <person name="Munos S."/>
            <person name="Vincourt P."/>
            <person name="Rieseberg L.H."/>
            <person name="Langlade N.B."/>
        </authorList>
    </citation>
    <scope>NUCLEOTIDE SEQUENCE [LARGE SCALE GENOMIC DNA]</scope>
    <source>
        <strain evidence="3">cv. SF193</strain>
    </source>
</reference>
<dbReference type="Proteomes" id="UP000215914">
    <property type="component" value="Chromosome 5"/>
</dbReference>
<organism evidence="2 3">
    <name type="scientific">Helianthus annuus</name>
    <name type="common">Common sunflower</name>
    <dbReference type="NCBI Taxonomy" id="4232"/>
    <lineage>
        <taxon>Eukaryota</taxon>
        <taxon>Viridiplantae</taxon>
        <taxon>Streptophyta</taxon>
        <taxon>Embryophyta</taxon>
        <taxon>Tracheophyta</taxon>
        <taxon>Spermatophyta</taxon>
        <taxon>Magnoliopsida</taxon>
        <taxon>eudicotyledons</taxon>
        <taxon>Gunneridae</taxon>
        <taxon>Pentapetalae</taxon>
        <taxon>asterids</taxon>
        <taxon>campanulids</taxon>
        <taxon>Asterales</taxon>
        <taxon>Asteraceae</taxon>
        <taxon>Asteroideae</taxon>
        <taxon>Heliantheae alliance</taxon>
        <taxon>Heliantheae</taxon>
        <taxon>Helianthus</taxon>
    </lineage>
</organism>
<feature type="region of interest" description="Disordered" evidence="1">
    <location>
        <begin position="1"/>
        <end position="34"/>
    </location>
</feature>
<evidence type="ECO:0000313" key="2">
    <source>
        <dbReference type="EMBL" id="OTG24431.1"/>
    </source>
</evidence>
<name>A0A251UQ27_HELAN</name>
<dbReference type="AlphaFoldDB" id="A0A251UQ27"/>
<gene>
    <name evidence="2" type="ORF">HannXRQ_Chr05g0136631</name>
</gene>
<keyword evidence="3" id="KW-1185">Reference proteome</keyword>
<proteinExistence type="predicted"/>